<feature type="domain" description="Thiaminase-2/PQQC" evidence="2">
    <location>
        <begin position="15"/>
        <end position="220"/>
    </location>
</feature>
<comment type="function">
    <text evidence="1">Catalyzes an amino-pyrimidine hydrolysis reaction at the C5' of the pyrimidine moiety of thiamine compounds, a reaction that is part of a thiamine salvage pathway.</text>
</comment>
<name>A0A6J4UFC3_9BACT</name>
<reference evidence="3" key="1">
    <citation type="submission" date="2020-02" db="EMBL/GenBank/DDBJ databases">
        <authorList>
            <person name="Meier V. D."/>
        </authorList>
    </citation>
    <scope>NUCLEOTIDE SEQUENCE</scope>
    <source>
        <strain evidence="3">AVDCRST_MAG33</strain>
    </source>
</reference>
<comment type="catalytic activity">
    <reaction evidence="1">
        <text>thiamine + H2O = 5-(2-hydroxyethyl)-4-methylthiazole + 4-amino-5-hydroxymethyl-2-methylpyrimidine + H(+)</text>
        <dbReference type="Rhea" id="RHEA:17509"/>
        <dbReference type="ChEBI" id="CHEBI:15377"/>
        <dbReference type="ChEBI" id="CHEBI:15378"/>
        <dbReference type="ChEBI" id="CHEBI:16892"/>
        <dbReference type="ChEBI" id="CHEBI:17957"/>
        <dbReference type="ChEBI" id="CHEBI:18385"/>
        <dbReference type="EC" id="3.5.99.2"/>
    </reaction>
</comment>
<comment type="catalytic activity">
    <reaction evidence="1">
        <text>4-amino-5-aminomethyl-2-methylpyrimidine + H2O = 4-amino-5-hydroxymethyl-2-methylpyrimidine + NH4(+)</text>
        <dbReference type="Rhea" id="RHEA:31799"/>
        <dbReference type="ChEBI" id="CHEBI:15377"/>
        <dbReference type="ChEBI" id="CHEBI:16892"/>
        <dbReference type="ChEBI" id="CHEBI:28938"/>
        <dbReference type="ChEBI" id="CHEBI:63416"/>
        <dbReference type="EC" id="3.5.99.2"/>
    </reaction>
</comment>
<protein>
    <recommendedName>
        <fullName evidence="1">Aminopyrimidine aminohydrolase</fullName>
        <ecNumber evidence="1">3.5.99.2</ecNumber>
    </recommendedName>
</protein>
<dbReference type="CDD" id="cd19366">
    <property type="entry name" value="TenA_C_BhTenA-like"/>
    <property type="match status" value="1"/>
</dbReference>
<evidence type="ECO:0000256" key="1">
    <source>
        <dbReference type="RuleBase" id="RU363093"/>
    </source>
</evidence>
<organism evidence="3">
    <name type="scientific">uncultured Thermomicrobiales bacterium</name>
    <dbReference type="NCBI Taxonomy" id="1645740"/>
    <lineage>
        <taxon>Bacteria</taxon>
        <taxon>Pseudomonadati</taxon>
        <taxon>Thermomicrobiota</taxon>
        <taxon>Thermomicrobia</taxon>
        <taxon>Thermomicrobiales</taxon>
        <taxon>environmental samples</taxon>
    </lineage>
</organism>
<dbReference type="GO" id="GO:0009229">
    <property type="term" value="P:thiamine diphosphate biosynthetic process"/>
    <property type="evidence" value="ECO:0007669"/>
    <property type="project" value="UniProtKB-UniPathway"/>
</dbReference>
<dbReference type="PANTHER" id="PTHR43198:SF2">
    <property type="entry name" value="SI:CH1073-67J19.1-RELATED"/>
    <property type="match status" value="1"/>
</dbReference>
<dbReference type="GO" id="GO:0009228">
    <property type="term" value="P:thiamine biosynthetic process"/>
    <property type="evidence" value="ECO:0007669"/>
    <property type="project" value="UniProtKB-KW"/>
</dbReference>
<dbReference type="InterPro" id="IPR004305">
    <property type="entry name" value="Thiaminase-2/PQQC"/>
</dbReference>
<evidence type="ECO:0000313" key="3">
    <source>
        <dbReference type="EMBL" id="CAA9546587.1"/>
    </source>
</evidence>
<dbReference type="NCBIfam" id="TIGR04306">
    <property type="entry name" value="salvage_TenA"/>
    <property type="match status" value="1"/>
</dbReference>
<dbReference type="GO" id="GO:0005829">
    <property type="term" value="C:cytosol"/>
    <property type="evidence" value="ECO:0007669"/>
    <property type="project" value="TreeGrafter"/>
</dbReference>
<dbReference type="UniPathway" id="UPA00060"/>
<dbReference type="AlphaFoldDB" id="A0A6J4UFC3"/>
<dbReference type="GO" id="GO:0050334">
    <property type="term" value="F:thiaminase activity"/>
    <property type="evidence" value="ECO:0007669"/>
    <property type="project" value="UniProtKB-EC"/>
</dbReference>
<dbReference type="Gene3D" id="1.20.910.10">
    <property type="entry name" value="Heme oxygenase-like"/>
    <property type="match status" value="1"/>
</dbReference>
<dbReference type="Pfam" id="PF03070">
    <property type="entry name" value="TENA_THI-4"/>
    <property type="match status" value="1"/>
</dbReference>
<comment type="pathway">
    <text evidence="1">Cofactor biosynthesis; thiamine diphosphate biosynthesis.</text>
</comment>
<keyword evidence="1" id="KW-0784">Thiamine biosynthesis</keyword>
<dbReference type="EC" id="3.5.99.2" evidence="1"/>
<accession>A0A6J4UFC3</accession>
<dbReference type="SUPFAM" id="SSF48613">
    <property type="entry name" value="Heme oxygenase-like"/>
    <property type="match status" value="1"/>
</dbReference>
<sequence>MSIITTAPVSESLRARASDIWNAQHEHPFVRGIGDGTLDPDRFAFWLRQDYLYLIDYARVFAMAAARSPNLATMTRFSRLLYETLETEMELHRALVVELGGTVEELGREEKAPTTQGYTDFLLRTASTGDFAELIGALLPCMWGYSEVGQVLEGRGLPDDPRYARWIASYGSPEFAELATWCRELLDTHTQGLGGEAMGRVTQAFLTSSRYELAFWEMGWHGERWPRTGG</sequence>
<comment type="similarity">
    <text evidence="1">Belongs to the TenA family.</text>
</comment>
<keyword evidence="1 3" id="KW-0378">Hydrolase</keyword>
<dbReference type="PANTHER" id="PTHR43198">
    <property type="entry name" value="BIFUNCTIONAL TH2 PROTEIN"/>
    <property type="match status" value="1"/>
</dbReference>
<gene>
    <name evidence="3" type="ORF">AVDCRST_MAG33-512</name>
</gene>
<dbReference type="InterPro" id="IPR027574">
    <property type="entry name" value="Thiaminase_II"/>
</dbReference>
<dbReference type="InterPro" id="IPR050967">
    <property type="entry name" value="Thiamine_Salvage_TenA"/>
</dbReference>
<dbReference type="InterPro" id="IPR016084">
    <property type="entry name" value="Haem_Oase-like_multi-hlx"/>
</dbReference>
<proteinExistence type="inferred from homology"/>
<dbReference type="EMBL" id="CADCWK010000041">
    <property type="protein sequence ID" value="CAA9546587.1"/>
    <property type="molecule type" value="Genomic_DNA"/>
</dbReference>
<evidence type="ECO:0000259" key="2">
    <source>
        <dbReference type="Pfam" id="PF03070"/>
    </source>
</evidence>